<dbReference type="SUPFAM" id="SSF52743">
    <property type="entry name" value="Subtilisin-like"/>
    <property type="match status" value="1"/>
</dbReference>
<dbReference type="PROSITE" id="PS00137">
    <property type="entry name" value="SUBTILASE_HIS"/>
    <property type="match status" value="1"/>
</dbReference>
<keyword evidence="9" id="KW-1185">Reference proteome</keyword>
<sequence>MKRKLKGLQIILAICILGLLVISCESESVETVVNEDVSQLPEAPFKNYMVISESSEITKSFEDELKKGGTKIVYTIPQIGIAVVNSEDADFVKNTLKKKGVVSVVPDYEIKWIPSNIGVEANPPSIGDTEFYYFNDYLWGLDAIDAPEAWNAGYTGEGASVFVLDSGIDAEHVEIAPNLNTALSKSFVPGENWNIRPGQYFNHGTHVAGTIAAARNGVGLIGVAPDAELVAVKVLSEYSGSGAFSGINAGIIYAAEEGADVINMSLGASLYKNGKLVDADGNAYRVSPKDIQEIIHAQQRAIDYAYKSGTTVVASAGNDAHDADGDGSWINLPGGLNKVITVSATAPEGYDYLAEYTDYDVPASYTNYGRSLIDIAAPGGDGDVSVYDMILSAGSGNTFYWSSGTSMAAPHVSGVAALVIGGNGGEMDPQQVTQQIYQTADDIVSNGKSVYYGHGRVNAYRAVTEK</sequence>
<evidence type="ECO:0000256" key="5">
    <source>
        <dbReference type="PROSITE-ProRule" id="PRU01240"/>
    </source>
</evidence>
<evidence type="ECO:0000256" key="2">
    <source>
        <dbReference type="ARBA" id="ARBA00022670"/>
    </source>
</evidence>
<dbReference type="InterPro" id="IPR036852">
    <property type="entry name" value="Peptidase_S8/S53_dom_sf"/>
</dbReference>
<evidence type="ECO:0000313" key="8">
    <source>
        <dbReference type="EMBL" id="MDT0644507.1"/>
    </source>
</evidence>
<dbReference type="Proteomes" id="UP001262889">
    <property type="component" value="Unassembled WGS sequence"/>
</dbReference>
<evidence type="ECO:0000256" key="3">
    <source>
        <dbReference type="ARBA" id="ARBA00022801"/>
    </source>
</evidence>
<dbReference type="InterPro" id="IPR000209">
    <property type="entry name" value="Peptidase_S8/S53_dom"/>
</dbReference>
<protein>
    <submittedName>
        <fullName evidence="8">S8 family serine peptidase</fullName>
    </submittedName>
</protein>
<evidence type="ECO:0000313" key="9">
    <source>
        <dbReference type="Proteomes" id="UP001262889"/>
    </source>
</evidence>
<evidence type="ECO:0000256" key="1">
    <source>
        <dbReference type="ARBA" id="ARBA00011073"/>
    </source>
</evidence>
<dbReference type="Pfam" id="PF00082">
    <property type="entry name" value="Peptidase_S8"/>
    <property type="match status" value="1"/>
</dbReference>
<dbReference type="RefSeq" id="WP_311536121.1">
    <property type="nucleotide sequence ID" value="NZ_JAVRHQ010000027.1"/>
</dbReference>
<dbReference type="PANTHER" id="PTHR43806">
    <property type="entry name" value="PEPTIDASE S8"/>
    <property type="match status" value="1"/>
</dbReference>
<name>A0ABU3CDT1_9FLAO</name>
<evidence type="ECO:0000259" key="7">
    <source>
        <dbReference type="Pfam" id="PF00082"/>
    </source>
</evidence>
<accession>A0ABU3CDT1</accession>
<dbReference type="PRINTS" id="PR00723">
    <property type="entry name" value="SUBTILISIN"/>
</dbReference>
<feature type="active site" description="Charge relay system" evidence="5">
    <location>
        <position position="406"/>
    </location>
</feature>
<dbReference type="Gene3D" id="3.40.50.200">
    <property type="entry name" value="Peptidase S8/S53 domain"/>
    <property type="match status" value="1"/>
</dbReference>
<comment type="caution">
    <text evidence="8">The sequence shown here is derived from an EMBL/GenBank/DDBJ whole genome shotgun (WGS) entry which is preliminary data.</text>
</comment>
<feature type="active site" description="Charge relay system" evidence="5">
    <location>
        <position position="203"/>
    </location>
</feature>
<dbReference type="EMBL" id="JAVRHQ010000027">
    <property type="protein sequence ID" value="MDT0644507.1"/>
    <property type="molecule type" value="Genomic_DNA"/>
</dbReference>
<dbReference type="InterPro" id="IPR050131">
    <property type="entry name" value="Peptidase_S8_subtilisin-like"/>
</dbReference>
<reference evidence="8 9" key="1">
    <citation type="submission" date="2023-09" db="EMBL/GenBank/DDBJ databases">
        <authorList>
            <person name="Rey-Velasco X."/>
        </authorList>
    </citation>
    <scope>NUCLEOTIDE SEQUENCE [LARGE SCALE GENOMIC DNA]</scope>
    <source>
        <strain evidence="8 9">F363</strain>
    </source>
</reference>
<evidence type="ECO:0000256" key="6">
    <source>
        <dbReference type="RuleBase" id="RU003355"/>
    </source>
</evidence>
<dbReference type="PROSITE" id="PS51892">
    <property type="entry name" value="SUBTILASE"/>
    <property type="match status" value="1"/>
</dbReference>
<dbReference type="PROSITE" id="PS00136">
    <property type="entry name" value="SUBTILASE_ASP"/>
    <property type="match status" value="1"/>
</dbReference>
<keyword evidence="3 5" id="KW-0378">Hydrolase</keyword>
<keyword evidence="4 5" id="KW-0720">Serine protease</keyword>
<feature type="domain" description="Peptidase S8/S53" evidence="7">
    <location>
        <begin position="156"/>
        <end position="455"/>
    </location>
</feature>
<gene>
    <name evidence="8" type="ORF">RM553_16830</name>
</gene>
<comment type="similarity">
    <text evidence="1 5 6">Belongs to the peptidase S8 family.</text>
</comment>
<dbReference type="PROSITE" id="PS00138">
    <property type="entry name" value="SUBTILASE_SER"/>
    <property type="match status" value="1"/>
</dbReference>
<dbReference type="InterPro" id="IPR023827">
    <property type="entry name" value="Peptidase_S8_Asp-AS"/>
</dbReference>
<feature type="active site" description="Charge relay system" evidence="5">
    <location>
        <position position="165"/>
    </location>
</feature>
<dbReference type="InterPro" id="IPR015500">
    <property type="entry name" value="Peptidase_S8_subtilisin-rel"/>
</dbReference>
<dbReference type="InterPro" id="IPR023828">
    <property type="entry name" value="Peptidase_S8_Ser-AS"/>
</dbReference>
<dbReference type="PROSITE" id="PS51257">
    <property type="entry name" value="PROKAR_LIPOPROTEIN"/>
    <property type="match status" value="1"/>
</dbReference>
<evidence type="ECO:0000256" key="4">
    <source>
        <dbReference type="ARBA" id="ARBA00022825"/>
    </source>
</evidence>
<dbReference type="PANTHER" id="PTHR43806:SF11">
    <property type="entry name" value="CEREVISIN-RELATED"/>
    <property type="match status" value="1"/>
</dbReference>
<proteinExistence type="inferred from homology"/>
<keyword evidence="2 5" id="KW-0645">Protease</keyword>
<dbReference type="InterPro" id="IPR022398">
    <property type="entry name" value="Peptidase_S8_His-AS"/>
</dbReference>
<organism evidence="8 9">
    <name type="scientific">Autumnicola tepida</name>
    <dbReference type="NCBI Taxonomy" id="3075595"/>
    <lineage>
        <taxon>Bacteria</taxon>
        <taxon>Pseudomonadati</taxon>
        <taxon>Bacteroidota</taxon>
        <taxon>Flavobacteriia</taxon>
        <taxon>Flavobacteriales</taxon>
        <taxon>Flavobacteriaceae</taxon>
        <taxon>Autumnicola</taxon>
    </lineage>
</organism>